<comment type="caution">
    <text evidence="7">The sequence shown here is derived from an EMBL/GenBank/DDBJ whole genome shotgun (WGS) entry which is preliminary data.</text>
</comment>
<feature type="domain" description="Histidine kinase" evidence="5">
    <location>
        <begin position="150"/>
        <end position="361"/>
    </location>
</feature>
<evidence type="ECO:0000256" key="4">
    <source>
        <dbReference type="PROSITE-ProRule" id="PRU00169"/>
    </source>
</evidence>
<evidence type="ECO:0000259" key="5">
    <source>
        <dbReference type="PROSITE" id="PS50109"/>
    </source>
</evidence>
<dbReference type="Gene3D" id="1.10.287.130">
    <property type="match status" value="1"/>
</dbReference>
<dbReference type="InterPro" id="IPR036890">
    <property type="entry name" value="HATPase_C_sf"/>
</dbReference>
<dbReference type="InterPro" id="IPR003594">
    <property type="entry name" value="HATPase_dom"/>
</dbReference>
<dbReference type="SMART" id="SM00388">
    <property type="entry name" value="HisKA"/>
    <property type="match status" value="1"/>
</dbReference>
<keyword evidence="8" id="KW-1185">Reference proteome</keyword>
<dbReference type="SUPFAM" id="SSF52172">
    <property type="entry name" value="CheY-like"/>
    <property type="match status" value="1"/>
</dbReference>
<dbReference type="SMART" id="SM00387">
    <property type="entry name" value="HATPase_c"/>
    <property type="match status" value="1"/>
</dbReference>
<sequence>MSGKIKVLYIDDEVNNLHSFRAAFRVDYQVYTANSSEEAAAQLNANPEIAVIISDQRMPNMTGVEFFEEIRATHPSPVRMLITGYTDVEAVIDAINRGQIFRYIKKPWSEIDIRSAIEEGYSYYLTSSLLTEKNKELQKAYNELDKFAYSVTHDLRSPILSVLGAINIAKQTDDISEIKEMVGLMEKAMQKLDDFIHNIHDYYNMRRGELEIRDVNFDNLAAQLKDMFELVGKTNNVEFIINKDVQSAFRSDETSLLIILNNLLSNAFKYQKKNIAHKFVHVDISVKDNTAVITVADNGIGIHENYLDYIFDMFYRATSEEFGSGFGLYNVKDALNRLNGDIKVTSKKDEGTSFIVTIQGK</sequence>
<dbReference type="PROSITE" id="PS50110">
    <property type="entry name" value="RESPONSE_REGULATORY"/>
    <property type="match status" value="1"/>
</dbReference>
<dbReference type="Pfam" id="PF00072">
    <property type="entry name" value="Response_reg"/>
    <property type="match status" value="1"/>
</dbReference>
<proteinExistence type="predicted"/>
<dbReference type="PRINTS" id="PR00344">
    <property type="entry name" value="BCTRLSENSOR"/>
</dbReference>
<comment type="catalytic activity">
    <reaction evidence="1">
        <text>ATP + protein L-histidine = ADP + protein N-phospho-L-histidine.</text>
        <dbReference type="EC" id="2.7.13.3"/>
    </reaction>
</comment>
<dbReference type="EMBL" id="QKTW01000007">
    <property type="protein sequence ID" value="PZF74086.1"/>
    <property type="molecule type" value="Genomic_DNA"/>
</dbReference>
<dbReference type="EC" id="2.7.13.3" evidence="2"/>
<evidence type="ECO:0000259" key="6">
    <source>
        <dbReference type="PROSITE" id="PS50110"/>
    </source>
</evidence>
<dbReference type="SUPFAM" id="SSF55874">
    <property type="entry name" value="ATPase domain of HSP90 chaperone/DNA topoisomerase II/histidine kinase"/>
    <property type="match status" value="1"/>
</dbReference>
<evidence type="ECO:0000256" key="3">
    <source>
        <dbReference type="ARBA" id="ARBA00022553"/>
    </source>
</evidence>
<feature type="domain" description="Response regulatory" evidence="6">
    <location>
        <begin position="6"/>
        <end position="121"/>
    </location>
</feature>
<dbReference type="PROSITE" id="PS50109">
    <property type="entry name" value="HIS_KIN"/>
    <property type="match status" value="1"/>
</dbReference>
<gene>
    <name evidence="7" type="ORF">DN068_05185</name>
</gene>
<accession>A0A2W2BKT1</accession>
<evidence type="ECO:0000313" key="7">
    <source>
        <dbReference type="EMBL" id="PZF74086.1"/>
    </source>
</evidence>
<protein>
    <recommendedName>
        <fullName evidence="2">histidine kinase</fullName>
        <ecNumber evidence="2">2.7.13.3</ecNumber>
    </recommendedName>
</protein>
<evidence type="ECO:0000256" key="2">
    <source>
        <dbReference type="ARBA" id="ARBA00012438"/>
    </source>
</evidence>
<dbReference type="AlphaFoldDB" id="A0A2W2BKT1"/>
<dbReference type="Proteomes" id="UP000248745">
    <property type="component" value="Unassembled WGS sequence"/>
</dbReference>
<organism evidence="7 8">
    <name type="scientific">Taibaiella soli</name>
    <dbReference type="NCBI Taxonomy" id="1649169"/>
    <lineage>
        <taxon>Bacteria</taxon>
        <taxon>Pseudomonadati</taxon>
        <taxon>Bacteroidota</taxon>
        <taxon>Chitinophagia</taxon>
        <taxon>Chitinophagales</taxon>
        <taxon>Chitinophagaceae</taxon>
        <taxon>Taibaiella</taxon>
    </lineage>
</organism>
<dbReference type="PANTHER" id="PTHR43547:SF2">
    <property type="entry name" value="HYBRID SIGNAL TRANSDUCTION HISTIDINE KINASE C"/>
    <property type="match status" value="1"/>
</dbReference>
<name>A0A2W2BKT1_9BACT</name>
<keyword evidence="7" id="KW-0808">Transferase</keyword>
<reference evidence="7 8" key="1">
    <citation type="submission" date="2018-06" db="EMBL/GenBank/DDBJ databases">
        <title>Mucibacter soli gen. nov., sp. nov., a new member of the family Chitinophagaceae producing mucin.</title>
        <authorList>
            <person name="Kim M.-K."/>
            <person name="Park S."/>
            <person name="Kim T.-S."/>
            <person name="Joung Y."/>
            <person name="Han J.-H."/>
            <person name="Kim S.B."/>
        </authorList>
    </citation>
    <scope>NUCLEOTIDE SEQUENCE [LARGE SCALE GENOMIC DNA]</scope>
    <source>
        <strain evidence="7 8">R1-15</strain>
    </source>
</reference>
<dbReference type="CDD" id="cd00075">
    <property type="entry name" value="HATPase"/>
    <property type="match status" value="1"/>
</dbReference>
<dbReference type="GO" id="GO:0000155">
    <property type="term" value="F:phosphorelay sensor kinase activity"/>
    <property type="evidence" value="ECO:0007669"/>
    <property type="project" value="InterPro"/>
</dbReference>
<dbReference type="SMART" id="SM00448">
    <property type="entry name" value="REC"/>
    <property type="match status" value="1"/>
</dbReference>
<feature type="modified residue" description="4-aspartylphosphate" evidence="4">
    <location>
        <position position="55"/>
    </location>
</feature>
<dbReference type="PANTHER" id="PTHR43547">
    <property type="entry name" value="TWO-COMPONENT HISTIDINE KINASE"/>
    <property type="match status" value="1"/>
</dbReference>
<dbReference type="Gene3D" id="3.40.50.2300">
    <property type="match status" value="1"/>
</dbReference>
<keyword evidence="7" id="KW-0418">Kinase</keyword>
<dbReference type="InterPro" id="IPR003661">
    <property type="entry name" value="HisK_dim/P_dom"/>
</dbReference>
<dbReference type="Pfam" id="PF02518">
    <property type="entry name" value="HATPase_c"/>
    <property type="match status" value="1"/>
</dbReference>
<dbReference type="InterPro" id="IPR011006">
    <property type="entry name" value="CheY-like_superfamily"/>
</dbReference>
<dbReference type="SUPFAM" id="SSF47384">
    <property type="entry name" value="Homodimeric domain of signal transducing histidine kinase"/>
    <property type="match status" value="1"/>
</dbReference>
<dbReference type="InterPro" id="IPR005467">
    <property type="entry name" value="His_kinase_dom"/>
</dbReference>
<dbReference type="CDD" id="cd17569">
    <property type="entry name" value="REC_HupR-like"/>
    <property type="match status" value="1"/>
</dbReference>
<evidence type="ECO:0000256" key="1">
    <source>
        <dbReference type="ARBA" id="ARBA00000085"/>
    </source>
</evidence>
<evidence type="ECO:0000313" key="8">
    <source>
        <dbReference type="Proteomes" id="UP000248745"/>
    </source>
</evidence>
<dbReference type="CDD" id="cd00082">
    <property type="entry name" value="HisKA"/>
    <property type="match status" value="1"/>
</dbReference>
<dbReference type="RefSeq" id="WP_110997828.1">
    <property type="nucleotide sequence ID" value="NZ_QKTW01000007.1"/>
</dbReference>
<dbReference type="Gene3D" id="3.30.565.10">
    <property type="entry name" value="Histidine kinase-like ATPase, C-terminal domain"/>
    <property type="match status" value="1"/>
</dbReference>
<dbReference type="InterPro" id="IPR036097">
    <property type="entry name" value="HisK_dim/P_sf"/>
</dbReference>
<dbReference type="OrthoDB" id="9781208at2"/>
<dbReference type="InterPro" id="IPR001789">
    <property type="entry name" value="Sig_transdc_resp-reg_receiver"/>
</dbReference>
<dbReference type="InterPro" id="IPR004358">
    <property type="entry name" value="Sig_transdc_His_kin-like_C"/>
</dbReference>
<keyword evidence="3 4" id="KW-0597">Phosphoprotein</keyword>